<dbReference type="EMBL" id="JACXVP010000006">
    <property type="protein sequence ID" value="KAG5602385.1"/>
    <property type="molecule type" value="Genomic_DNA"/>
</dbReference>
<evidence type="ECO:0000313" key="4">
    <source>
        <dbReference type="Proteomes" id="UP000824120"/>
    </source>
</evidence>
<feature type="region of interest" description="Disordered" evidence="1">
    <location>
        <begin position="49"/>
        <end position="68"/>
    </location>
</feature>
<evidence type="ECO:0000256" key="2">
    <source>
        <dbReference type="SAM" id="SignalP"/>
    </source>
</evidence>
<name>A0A9J5YPJ4_SOLCO</name>
<sequence>MTRFKLRLRMQLLIFFLSERFENQQEWLDEMKLPNQSITHPTTCVRNQKTQWVSGESDAKQNIRKNNE</sequence>
<feature type="chain" id="PRO_5039939476" description="Late blight resistance protein" evidence="2">
    <location>
        <begin position="21"/>
        <end position="68"/>
    </location>
</feature>
<evidence type="ECO:0008006" key="5">
    <source>
        <dbReference type="Google" id="ProtNLM"/>
    </source>
</evidence>
<gene>
    <name evidence="3" type="ORF">H5410_033755</name>
</gene>
<keyword evidence="4" id="KW-1185">Reference proteome</keyword>
<evidence type="ECO:0000256" key="1">
    <source>
        <dbReference type="SAM" id="MobiDB-lite"/>
    </source>
</evidence>
<feature type="signal peptide" evidence="2">
    <location>
        <begin position="1"/>
        <end position="20"/>
    </location>
</feature>
<dbReference type="AlphaFoldDB" id="A0A9J5YPJ4"/>
<proteinExistence type="predicted"/>
<organism evidence="3 4">
    <name type="scientific">Solanum commersonii</name>
    <name type="common">Commerson's wild potato</name>
    <name type="synonym">Commerson's nightshade</name>
    <dbReference type="NCBI Taxonomy" id="4109"/>
    <lineage>
        <taxon>Eukaryota</taxon>
        <taxon>Viridiplantae</taxon>
        <taxon>Streptophyta</taxon>
        <taxon>Embryophyta</taxon>
        <taxon>Tracheophyta</taxon>
        <taxon>Spermatophyta</taxon>
        <taxon>Magnoliopsida</taxon>
        <taxon>eudicotyledons</taxon>
        <taxon>Gunneridae</taxon>
        <taxon>Pentapetalae</taxon>
        <taxon>asterids</taxon>
        <taxon>lamiids</taxon>
        <taxon>Solanales</taxon>
        <taxon>Solanaceae</taxon>
        <taxon>Solanoideae</taxon>
        <taxon>Solaneae</taxon>
        <taxon>Solanum</taxon>
    </lineage>
</organism>
<comment type="caution">
    <text evidence="3">The sequence shown here is derived from an EMBL/GenBank/DDBJ whole genome shotgun (WGS) entry which is preliminary data.</text>
</comment>
<protein>
    <recommendedName>
        <fullName evidence="5">Late blight resistance protein</fullName>
    </recommendedName>
</protein>
<accession>A0A9J5YPJ4</accession>
<evidence type="ECO:0000313" key="3">
    <source>
        <dbReference type="EMBL" id="KAG5602385.1"/>
    </source>
</evidence>
<keyword evidence="2" id="KW-0732">Signal</keyword>
<dbReference type="Proteomes" id="UP000824120">
    <property type="component" value="Chromosome 6"/>
</dbReference>
<feature type="compositionally biased region" description="Basic and acidic residues" evidence="1">
    <location>
        <begin position="57"/>
        <end position="68"/>
    </location>
</feature>
<reference evidence="3 4" key="1">
    <citation type="submission" date="2020-09" db="EMBL/GenBank/DDBJ databases">
        <title>De no assembly of potato wild relative species, Solanum commersonii.</title>
        <authorList>
            <person name="Cho K."/>
        </authorList>
    </citation>
    <scope>NUCLEOTIDE SEQUENCE [LARGE SCALE GENOMIC DNA]</scope>
    <source>
        <strain evidence="3">LZ3.2</strain>
        <tissue evidence="3">Leaf</tissue>
    </source>
</reference>